<dbReference type="InterPro" id="IPR043554">
    <property type="entry name" value="KINB"/>
</dbReference>
<evidence type="ECO:0000313" key="3">
    <source>
        <dbReference type="Proteomes" id="UP000636800"/>
    </source>
</evidence>
<name>A0A835VBC0_VANPL</name>
<dbReference type="SUPFAM" id="SSF160219">
    <property type="entry name" value="AMPKBI-like"/>
    <property type="match status" value="1"/>
</dbReference>
<sequence length="107" mass="11423">MDGPTAEHHDGGACVMGFEVPGSPESSYINPIPGNEDESREPPLAPPHLQHTLLSYPASQDGSCGIPSPQNVIFEPFIHREQGEPKISGVSGHHASFPCEVCHRCAL</sequence>
<proteinExistence type="predicted"/>
<dbReference type="InterPro" id="IPR037256">
    <property type="entry name" value="ASC_dom_sf"/>
</dbReference>
<protein>
    <submittedName>
        <fullName evidence="2">Uncharacterized protein</fullName>
    </submittedName>
</protein>
<keyword evidence="3" id="KW-1185">Reference proteome</keyword>
<dbReference type="PANTHER" id="PTHR46316">
    <property type="entry name" value="SNF1-RELATED PROTEIN KINASE REGULATORY SUBUNIT BETA-1"/>
    <property type="match status" value="1"/>
</dbReference>
<dbReference type="Proteomes" id="UP000636800">
    <property type="component" value="Chromosome 2"/>
</dbReference>
<comment type="caution">
    <text evidence="2">The sequence shown here is derived from an EMBL/GenBank/DDBJ whole genome shotgun (WGS) entry which is preliminary data.</text>
</comment>
<dbReference type="AlphaFoldDB" id="A0A835VBC0"/>
<dbReference type="PANTHER" id="PTHR46316:SF5">
    <property type="entry name" value="SNF1-RELATED PROTEIN KINASE REGULATORY SUBUNIT BETA-3"/>
    <property type="match status" value="1"/>
</dbReference>
<gene>
    <name evidence="2" type="ORF">HPP92_005825</name>
</gene>
<evidence type="ECO:0000313" key="2">
    <source>
        <dbReference type="EMBL" id="KAG0492427.1"/>
    </source>
</evidence>
<feature type="region of interest" description="Disordered" evidence="1">
    <location>
        <begin position="24"/>
        <end position="50"/>
    </location>
</feature>
<accession>A0A835VBC0</accession>
<organism evidence="2 3">
    <name type="scientific">Vanilla planifolia</name>
    <name type="common">Vanilla</name>
    <dbReference type="NCBI Taxonomy" id="51239"/>
    <lineage>
        <taxon>Eukaryota</taxon>
        <taxon>Viridiplantae</taxon>
        <taxon>Streptophyta</taxon>
        <taxon>Embryophyta</taxon>
        <taxon>Tracheophyta</taxon>
        <taxon>Spermatophyta</taxon>
        <taxon>Magnoliopsida</taxon>
        <taxon>Liliopsida</taxon>
        <taxon>Asparagales</taxon>
        <taxon>Orchidaceae</taxon>
        <taxon>Vanilloideae</taxon>
        <taxon>Vanilleae</taxon>
        <taxon>Vanilla</taxon>
    </lineage>
</organism>
<dbReference type="EMBL" id="JADCNL010000002">
    <property type="protein sequence ID" value="KAG0492427.1"/>
    <property type="molecule type" value="Genomic_DNA"/>
</dbReference>
<reference evidence="2 3" key="1">
    <citation type="journal article" date="2020" name="Nat. Food">
        <title>A phased Vanilla planifolia genome enables genetic improvement of flavour and production.</title>
        <authorList>
            <person name="Hasing T."/>
            <person name="Tang H."/>
            <person name="Brym M."/>
            <person name="Khazi F."/>
            <person name="Huang T."/>
            <person name="Chambers A.H."/>
        </authorList>
    </citation>
    <scope>NUCLEOTIDE SEQUENCE [LARGE SCALE GENOMIC DNA]</scope>
    <source>
        <tissue evidence="2">Leaf</tissue>
    </source>
</reference>
<evidence type="ECO:0000256" key="1">
    <source>
        <dbReference type="SAM" id="MobiDB-lite"/>
    </source>
</evidence>